<evidence type="ECO:0000256" key="1">
    <source>
        <dbReference type="SAM" id="MobiDB-lite"/>
    </source>
</evidence>
<feature type="region of interest" description="Disordered" evidence="1">
    <location>
        <begin position="389"/>
        <end position="423"/>
    </location>
</feature>
<feature type="compositionally biased region" description="Basic residues" evidence="1">
    <location>
        <begin position="407"/>
        <end position="423"/>
    </location>
</feature>
<accession>A0A9W9EL86</accession>
<feature type="compositionally biased region" description="Low complexity" evidence="1">
    <location>
        <begin position="389"/>
        <end position="404"/>
    </location>
</feature>
<comment type="caution">
    <text evidence="2">The sequence shown here is derived from an EMBL/GenBank/DDBJ whole genome shotgun (WGS) entry which is preliminary data.</text>
</comment>
<evidence type="ECO:0008006" key="4">
    <source>
        <dbReference type="Google" id="ProtNLM"/>
    </source>
</evidence>
<reference evidence="2" key="2">
    <citation type="journal article" date="2023" name="IMA Fungus">
        <title>Comparative genomic study of the Penicillium genus elucidates a diverse pangenome and 15 lateral gene transfer events.</title>
        <authorList>
            <person name="Petersen C."/>
            <person name="Sorensen T."/>
            <person name="Nielsen M.R."/>
            <person name="Sondergaard T.E."/>
            <person name="Sorensen J.L."/>
            <person name="Fitzpatrick D.A."/>
            <person name="Frisvad J.C."/>
            <person name="Nielsen K.L."/>
        </authorList>
    </citation>
    <scope>NUCLEOTIDE SEQUENCE</scope>
    <source>
        <strain evidence="2">IBT 30069</strain>
    </source>
</reference>
<feature type="region of interest" description="Disordered" evidence="1">
    <location>
        <begin position="1"/>
        <end position="20"/>
    </location>
</feature>
<feature type="compositionally biased region" description="Polar residues" evidence="1">
    <location>
        <begin position="201"/>
        <end position="232"/>
    </location>
</feature>
<protein>
    <recommendedName>
        <fullName evidence="4">Prenylated rab acceptor 1</fullName>
    </recommendedName>
</protein>
<evidence type="ECO:0000313" key="3">
    <source>
        <dbReference type="Proteomes" id="UP001149165"/>
    </source>
</evidence>
<feature type="compositionally biased region" description="Low complexity" evidence="1">
    <location>
        <begin position="176"/>
        <end position="187"/>
    </location>
</feature>
<evidence type="ECO:0000313" key="2">
    <source>
        <dbReference type="EMBL" id="KAJ5083809.1"/>
    </source>
</evidence>
<dbReference type="AlphaFoldDB" id="A0A9W9EL86"/>
<sequence length="423" mass="47468">MPRWGRPPGARMGRHNGGRAQWEDARVEEIISDNEDVFGRELIRGGRYMRQQEYGGRSPRRRLEYGDLTDETESVMDGGDYDLYDHEDSTVAYAVQLAMRDKEDQLVDQALERIRRAQVMGKSNVRLSKSELAALERKRQKTDTASASGMQRNRKGSGSNSRPSSRRNGHTVPLEQQQQQQQFQPAQMGPYPPFAPPDAQWNRTGSRPTSSSSANRPRTPTMQSLRPQQSISPLRPAGFPSFPDRMPPNARPQSMQQPLAYPRPLPDDPSWAPPYYNPMQMNPYASEQPQYQSQLPAELRVGPQSRMSYPAGMSPIQAQHRQSVDGRRRSSGTSQPQATPPESEEEEDSSEEETEDSDDSDVQIVRVVERQAAVPVPAPIQVQVPAPAPVQAQTQVQAQAQPSPGLQRRRVSGGKQGRQRTKR</sequence>
<feature type="region of interest" description="Disordered" evidence="1">
    <location>
        <begin position="126"/>
        <end position="368"/>
    </location>
</feature>
<organism evidence="2 3">
    <name type="scientific">Penicillium angulare</name>
    <dbReference type="NCBI Taxonomy" id="116970"/>
    <lineage>
        <taxon>Eukaryota</taxon>
        <taxon>Fungi</taxon>
        <taxon>Dikarya</taxon>
        <taxon>Ascomycota</taxon>
        <taxon>Pezizomycotina</taxon>
        <taxon>Eurotiomycetes</taxon>
        <taxon>Eurotiomycetidae</taxon>
        <taxon>Eurotiales</taxon>
        <taxon>Aspergillaceae</taxon>
        <taxon>Penicillium</taxon>
    </lineage>
</organism>
<dbReference type="EMBL" id="JAPQKH010000008">
    <property type="protein sequence ID" value="KAJ5083809.1"/>
    <property type="molecule type" value="Genomic_DNA"/>
</dbReference>
<keyword evidence="3" id="KW-1185">Reference proteome</keyword>
<feature type="compositionally biased region" description="Acidic residues" evidence="1">
    <location>
        <begin position="342"/>
        <end position="361"/>
    </location>
</feature>
<dbReference type="Proteomes" id="UP001149165">
    <property type="component" value="Unassembled WGS sequence"/>
</dbReference>
<dbReference type="OrthoDB" id="63113at2759"/>
<proteinExistence type="predicted"/>
<name>A0A9W9EL86_9EURO</name>
<reference evidence="2" key="1">
    <citation type="submission" date="2022-11" db="EMBL/GenBank/DDBJ databases">
        <authorList>
            <person name="Petersen C."/>
        </authorList>
    </citation>
    <scope>NUCLEOTIDE SEQUENCE</scope>
    <source>
        <strain evidence="2">IBT 30069</strain>
    </source>
</reference>
<gene>
    <name evidence="2" type="ORF">N7456_013236</name>
</gene>
<feature type="compositionally biased region" description="Polar residues" evidence="1">
    <location>
        <begin position="285"/>
        <end position="295"/>
    </location>
</feature>